<feature type="compositionally biased region" description="Acidic residues" evidence="1">
    <location>
        <begin position="1"/>
        <end position="10"/>
    </location>
</feature>
<dbReference type="OrthoDB" id="289721at2759"/>
<feature type="compositionally biased region" description="Polar residues" evidence="1">
    <location>
        <begin position="37"/>
        <end position="51"/>
    </location>
</feature>
<comment type="caution">
    <text evidence="3">The sequence shown here is derived from an EMBL/GenBank/DDBJ whole genome shotgun (WGS) entry which is preliminary data.</text>
</comment>
<keyword evidence="4" id="KW-1185">Reference proteome</keyword>
<dbReference type="InterPro" id="IPR050302">
    <property type="entry name" value="Rab_GAP_TBC_domain"/>
</dbReference>
<dbReference type="GO" id="GO:0005096">
    <property type="term" value="F:GTPase activator activity"/>
    <property type="evidence" value="ECO:0007669"/>
    <property type="project" value="TreeGrafter"/>
</dbReference>
<dbReference type="Proteomes" id="UP000289152">
    <property type="component" value="Unassembled WGS sequence"/>
</dbReference>
<feature type="region of interest" description="Disordered" evidence="1">
    <location>
        <begin position="1"/>
        <end position="234"/>
    </location>
</feature>
<feature type="compositionally biased region" description="Pro residues" evidence="1">
    <location>
        <begin position="203"/>
        <end position="221"/>
    </location>
</feature>
<dbReference type="Gene3D" id="1.10.10.750">
    <property type="entry name" value="Ypt/Rab-GAP domain of gyp1p, domain 1"/>
    <property type="match status" value="1"/>
</dbReference>
<sequence length="711" mass="79160">MLPSEQDGEDISAALEDLAEVSLTNSLDKDLPETPTKDQGSTDYPLSSPIAQSPIFLPDEGDLGVLPPLPESPPSTISPVTNFPGPKTPPSHSPSSYQSSPRSAESINKVSSLRNGDLSLSRDEHHAGPSHSSSSSTRPIKSPRSRSSSTASTHLTTPSHLDDTEPEFYTAKPRLPRATSLSLHENPDDAAPFETIALQSTPPQSPIPYPLSPTLHPPGPSPNGIKGSRLSWNGLGMTKDGERYAYTTSPPNGIINGNGIGRRSSSGMSSKIHSGPNTPTRAAPPAHPHPFPFPDMTTPPPPSPRKSDLHLTHKDTQHPHGLGVKGGTNTETVLSKTRPAWLPPKERVEDQVHLHQWEEMMAQSRHHELERRKLEEHRRLEKERRLALSASRWESLLNTPDFSAAKVTGDPELRTLWFEGVPGHLRGKAWSLALGNPLALSKDVYNSYLTRARRAISSGRFPQDVMDRIESDLDDTLVTLRLFDRGSPMRDDLRDLLYAWVVQRSDEGRGYAPYINLIAATLLVSSPPPTAFHTLINLLSRPCLHAFFTDTKDEIDAFYRVFENLQADRFPKIFANCKNLGLRLPESYFRSMLVDQVPFEACCRLWDQIMLDGDGYIFRAALAIIGFLEPRLFYPDREEILSILEGRNRATLAITERERERARLRGEVYQEGLDGKLSVFGLNEDALFGWLAEDGWREARFERLVVREMPD</sequence>
<dbReference type="PANTHER" id="PTHR47219">
    <property type="entry name" value="RAB GTPASE-ACTIVATING PROTEIN 1-LIKE"/>
    <property type="match status" value="1"/>
</dbReference>
<feature type="region of interest" description="Disordered" evidence="1">
    <location>
        <begin position="247"/>
        <end position="330"/>
    </location>
</feature>
<dbReference type="GO" id="GO:0031267">
    <property type="term" value="F:small GTPase binding"/>
    <property type="evidence" value="ECO:0007669"/>
    <property type="project" value="TreeGrafter"/>
</dbReference>
<feature type="compositionally biased region" description="Low complexity" evidence="1">
    <location>
        <begin position="130"/>
        <end position="159"/>
    </location>
</feature>
<dbReference type="PANTHER" id="PTHR47219:SF9">
    <property type="entry name" value="GTPASE ACTIVATING PROTEIN AND CENTROSOME-ASSOCIATED, ISOFORM B"/>
    <property type="match status" value="1"/>
</dbReference>
<evidence type="ECO:0000313" key="4">
    <source>
        <dbReference type="Proteomes" id="UP000289152"/>
    </source>
</evidence>
<feature type="compositionally biased region" description="Pro residues" evidence="1">
    <location>
        <begin position="285"/>
        <end position="304"/>
    </location>
</feature>
<feature type="domain" description="Rab-GAP TBC" evidence="2">
    <location>
        <begin position="420"/>
        <end position="613"/>
    </location>
</feature>
<protein>
    <recommendedName>
        <fullName evidence="2">Rab-GAP TBC domain-containing protein</fullName>
    </recommendedName>
</protein>
<reference evidence="3 4" key="1">
    <citation type="submission" date="2016-06" db="EMBL/GenBank/DDBJ databases">
        <title>Evolution of pathogenesis and genome organization in the Tremellales.</title>
        <authorList>
            <person name="Cuomo C."/>
            <person name="Litvintseva A."/>
            <person name="Heitman J."/>
            <person name="Chen Y."/>
            <person name="Sun S."/>
            <person name="Springer D."/>
            <person name="Dromer F."/>
            <person name="Young S."/>
            <person name="Zeng Q."/>
            <person name="Chapman S."/>
            <person name="Gujja S."/>
            <person name="Saif S."/>
            <person name="Birren B."/>
        </authorList>
    </citation>
    <scope>NUCLEOTIDE SEQUENCE [LARGE SCALE GENOMIC DNA]</scope>
    <source>
        <strain evidence="3 4">ATCC 28783</strain>
    </source>
</reference>
<dbReference type="InterPro" id="IPR035969">
    <property type="entry name" value="Rab-GAP_TBC_sf"/>
</dbReference>
<dbReference type="AlphaFoldDB" id="A0A4Q1BKA8"/>
<dbReference type="VEuPathDB" id="FungiDB:TREMEDRAFT_56423"/>
<dbReference type="Gene3D" id="1.10.472.80">
    <property type="entry name" value="Ypt/Rab-GAP domain of gyp1p, domain 3"/>
    <property type="match status" value="1"/>
</dbReference>
<dbReference type="SMART" id="SM00164">
    <property type="entry name" value="TBC"/>
    <property type="match status" value="1"/>
</dbReference>
<name>A0A4Q1BKA8_TREME</name>
<gene>
    <name evidence="3" type="ORF">M231_04778</name>
</gene>
<feature type="compositionally biased region" description="Low complexity" evidence="1">
    <location>
        <begin position="93"/>
        <end position="106"/>
    </location>
</feature>
<accession>A0A4Q1BKA8</accession>
<evidence type="ECO:0000259" key="2">
    <source>
        <dbReference type="PROSITE" id="PS50086"/>
    </source>
</evidence>
<dbReference type="STRING" id="5217.A0A4Q1BKA8"/>
<dbReference type="Pfam" id="PF00566">
    <property type="entry name" value="RabGAP-TBC"/>
    <property type="match status" value="1"/>
</dbReference>
<feature type="compositionally biased region" description="Low complexity" evidence="1">
    <location>
        <begin position="249"/>
        <end position="276"/>
    </location>
</feature>
<evidence type="ECO:0000256" key="1">
    <source>
        <dbReference type="SAM" id="MobiDB-lite"/>
    </source>
</evidence>
<dbReference type="SUPFAM" id="SSF47923">
    <property type="entry name" value="Ypt/Rab-GAP domain of gyp1p"/>
    <property type="match status" value="2"/>
</dbReference>
<dbReference type="InterPro" id="IPR000195">
    <property type="entry name" value="Rab-GAP-TBC_dom"/>
</dbReference>
<feature type="compositionally biased region" description="Basic and acidic residues" evidence="1">
    <location>
        <begin position="305"/>
        <end position="318"/>
    </location>
</feature>
<proteinExistence type="predicted"/>
<dbReference type="InParanoid" id="A0A4Q1BKA8"/>
<dbReference type="EMBL" id="SDIL01000056">
    <property type="protein sequence ID" value="RXK37992.1"/>
    <property type="molecule type" value="Genomic_DNA"/>
</dbReference>
<dbReference type="Gene3D" id="1.10.8.270">
    <property type="entry name" value="putative rabgap domain of human tbc1 domain family member 14 like domains"/>
    <property type="match status" value="1"/>
</dbReference>
<dbReference type="PROSITE" id="PS50086">
    <property type="entry name" value="TBC_RABGAP"/>
    <property type="match status" value="1"/>
</dbReference>
<feature type="compositionally biased region" description="Basic and acidic residues" evidence="1">
    <location>
        <begin position="27"/>
        <end position="36"/>
    </location>
</feature>
<evidence type="ECO:0000313" key="3">
    <source>
        <dbReference type="EMBL" id="RXK37992.1"/>
    </source>
</evidence>
<organism evidence="3 4">
    <name type="scientific">Tremella mesenterica</name>
    <name type="common">Jelly fungus</name>
    <dbReference type="NCBI Taxonomy" id="5217"/>
    <lineage>
        <taxon>Eukaryota</taxon>
        <taxon>Fungi</taxon>
        <taxon>Dikarya</taxon>
        <taxon>Basidiomycota</taxon>
        <taxon>Agaricomycotina</taxon>
        <taxon>Tremellomycetes</taxon>
        <taxon>Tremellales</taxon>
        <taxon>Tremellaceae</taxon>
        <taxon>Tremella</taxon>
    </lineage>
</organism>